<feature type="domain" description="ABC transporter" evidence="1">
    <location>
        <begin position="6"/>
        <end position="39"/>
    </location>
</feature>
<accession>A0ABX0GH69</accession>
<dbReference type="RefSeq" id="WP_133815908.1">
    <property type="nucleotide sequence ID" value="NZ_CAWPIF010000014.1"/>
</dbReference>
<protein>
    <recommendedName>
        <fullName evidence="1">ABC transporter domain-containing protein</fullName>
    </recommendedName>
</protein>
<reference evidence="2 3" key="1">
    <citation type="submission" date="2018-02" db="EMBL/GenBank/DDBJ databases">
        <authorList>
            <person name="Machado R.A."/>
        </authorList>
    </citation>
    <scope>NUCLEOTIDE SEQUENCE [LARGE SCALE GENOMIC DNA]</scope>
    <source>
        <strain evidence="2 3">T327</strain>
    </source>
</reference>
<dbReference type="InterPro" id="IPR027417">
    <property type="entry name" value="P-loop_NTPase"/>
</dbReference>
<dbReference type="SUPFAM" id="SSF52540">
    <property type="entry name" value="P-loop containing nucleoside triphosphate hydrolases"/>
    <property type="match status" value="1"/>
</dbReference>
<dbReference type="Proteomes" id="UP000697802">
    <property type="component" value="Unassembled WGS sequence"/>
</dbReference>
<comment type="caution">
    <text evidence="2">The sequence shown here is derived from an EMBL/GenBank/DDBJ whole genome shotgun (WGS) entry which is preliminary data.</text>
</comment>
<evidence type="ECO:0000313" key="2">
    <source>
        <dbReference type="EMBL" id="NHB87780.1"/>
    </source>
</evidence>
<gene>
    <name evidence="2" type="ORF">C5471_08725</name>
</gene>
<sequence length="50" mass="5307">MMKNVDRIAIAGENGCGKSTLLKLMAGKIAPVQGEHTITTPDGSTLFFSR</sequence>
<keyword evidence="3" id="KW-1185">Reference proteome</keyword>
<evidence type="ECO:0000259" key="1">
    <source>
        <dbReference type="Pfam" id="PF00005"/>
    </source>
</evidence>
<name>A0ABX0GH69_9GAMM</name>
<proteinExistence type="predicted"/>
<dbReference type="InterPro" id="IPR003439">
    <property type="entry name" value="ABC_transporter-like_ATP-bd"/>
</dbReference>
<dbReference type="Pfam" id="PF00005">
    <property type="entry name" value="ABC_tran"/>
    <property type="match status" value="1"/>
</dbReference>
<dbReference type="Gene3D" id="3.40.50.300">
    <property type="entry name" value="P-loop containing nucleotide triphosphate hydrolases"/>
    <property type="match status" value="1"/>
</dbReference>
<organism evidence="2 3">
    <name type="scientific">Photorhabdus tasmaniensis</name>
    <dbReference type="NCBI Taxonomy" id="1004159"/>
    <lineage>
        <taxon>Bacteria</taxon>
        <taxon>Pseudomonadati</taxon>
        <taxon>Pseudomonadota</taxon>
        <taxon>Gammaproteobacteria</taxon>
        <taxon>Enterobacterales</taxon>
        <taxon>Morganellaceae</taxon>
        <taxon>Photorhabdus</taxon>
    </lineage>
</organism>
<evidence type="ECO:0000313" key="3">
    <source>
        <dbReference type="Proteomes" id="UP000697802"/>
    </source>
</evidence>
<dbReference type="EMBL" id="PUJU01000014">
    <property type="protein sequence ID" value="NHB87780.1"/>
    <property type="molecule type" value="Genomic_DNA"/>
</dbReference>